<evidence type="ECO:0000256" key="3">
    <source>
        <dbReference type="ARBA" id="ARBA00023136"/>
    </source>
</evidence>
<organism evidence="8 9">
    <name type="scientific">Candidatus Taylorbacteria bacterium RIFCSPLOWO2_01_FULL_48_100</name>
    <dbReference type="NCBI Taxonomy" id="1802322"/>
    <lineage>
        <taxon>Bacteria</taxon>
        <taxon>Candidatus Tayloriibacteriota</taxon>
    </lineage>
</organism>
<reference evidence="8 9" key="1">
    <citation type="journal article" date="2016" name="Nat. Commun.">
        <title>Thousands of microbial genomes shed light on interconnected biogeochemical processes in an aquifer system.</title>
        <authorList>
            <person name="Anantharaman K."/>
            <person name="Brown C.T."/>
            <person name="Hug L.A."/>
            <person name="Sharon I."/>
            <person name="Castelle C.J."/>
            <person name="Probst A.J."/>
            <person name="Thomas B.C."/>
            <person name="Singh A."/>
            <person name="Wilkins M.J."/>
            <person name="Karaoz U."/>
            <person name="Brodie E.L."/>
            <person name="Williams K.H."/>
            <person name="Hubbard S.S."/>
            <person name="Banfield J.F."/>
        </authorList>
    </citation>
    <scope>NUCLEOTIDE SEQUENCE [LARGE SCALE GENOMIC DNA]</scope>
</reference>
<evidence type="ECO:0000313" key="9">
    <source>
        <dbReference type="Proteomes" id="UP000177797"/>
    </source>
</evidence>
<dbReference type="HAMAP" id="MF_02033">
    <property type="entry name" value="FtsA"/>
    <property type="match status" value="1"/>
</dbReference>
<keyword evidence="2 5" id="KW-0132">Cell division</keyword>
<name>A0A1G2NED5_9BACT</name>
<dbReference type="Pfam" id="PF02491">
    <property type="entry name" value="SHS2_FTSA"/>
    <property type="match status" value="1"/>
</dbReference>
<dbReference type="PANTHER" id="PTHR32432">
    <property type="entry name" value="CELL DIVISION PROTEIN FTSA-RELATED"/>
    <property type="match status" value="1"/>
</dbReference>
<comment type="caution">
    <text evidence="8">The sequence shown here is derived from an EMBL/GenBank/DDBJ whole genome shotgun (WGS) entry which is preliminary data.</text>
</comment>
<dbReference type="InterPro" id="IPR050696">
    <property type="entry name" value="FtsA/MreB"/>
</dbReference>
<feature type="domain" description="SHS2" evidence="7">
    <location>
        <begin position="6"/>
        <end position="208"/>
    </location>
</feature>
<comment type="subunit">
    <text evidence="5">Self-interacts. Interacts with FtsZ.</text>
</comment>
<dbReference type="Gene3D" id="3.30.420.40">
    <property type="match status" value="2"/>
</dbReference>
<dbReference type="InterPro" id="IPR020823">
    <property type="entry name" value="Cell_div_FtsA"/>
</dbReference>
<dbReference type="SUPFAM" id="SSF53067">
    <property type="entry name" value="Actin-like ATPase domain"/>
    <property type="match status" value="2"/>
</dbReference>
<evidence type="ECO:0000256" key="1">
    <source>
        <dbReference type="ARBA" id="ARBA00022475"/>
    </source>
</evidence>
<gene>
    <name evidence="5" type="primary">ftsA</name>
    <name evidence="8" type="ORF">A2938_01155</name>
</gene>
<keyword evidence="1 5" id="KW-1003">Cell membrane</keyword>
<keyword evidence="3 5" id="KW-0472">Membrane</keyword>
<dbReference type="Pfam" id="PF14450">
    <property type="entry name" value="FtsA"/>
    <property type="match status" value="1"/>
</dbReference>
<comment type="similarity">
    <text evidence="5 6">Belongs to the FtsA/MreB family.</text>
</comment>
<dbReference type="AlphaFoldDB" id="A0A1G2NED5"/>
<proteinExistence type="inferred from homology"/>
<dbReference type="GO" id="GO:0032153">
    <property type="term" value="C:cell division site"/>
    <property type="evidence" value="ECO:0007669"/>
    <property type="project" value="UniProtKB-UniRule"/>
</dbReference>
<dbReference type="GO" id="GO:0009898">
    <property type="term" value="C:cytoplasmic side of plasma membrane"/>
    <property type="evidence" value="ECO:0007669"/>
    <property type="project" value="UniProtKB-UniRule"/>
</dbReference>
<protein>
    <recommendedName>
        <fullName evidence="5 6">Cell division protein FtsA</fullName>
    </recommendedName>
</protein>
<evidence type="ECO:0000313" key="8">
    <source>
        <dbReference type="EMBL" id="OHA34437.1"/>
    </source>
</evidence>
<evidence type="ECO:0000256" key="4">
    <source>
        <dbReference type="ARBA" id="ARBA00023306"/>
    </source>
</evidence>
<evidence type="ECO:0000256" key="2">
    <source>
        <dbReference type="ARBA" id="ARBA00022618"/>
    </source>
</evidence>
<sequence length="401" mass="41716">MAQRISCGIDIGTARVKALIMAHGLPAMPAHAGQAGDPVPNILGCGSAETFGVRQGYIEHPEETAKAVRAAVAAAAKVAGVTPRRAVVGVCGIGLSSITASGSIAVSRADSEITALDAEKAEEASQNAIPSSFLQNKRVIYQTVLQYKIDGKSIPSSPVGLKGAKLEARSFFVSCMGQHMENLLEAVEAADIAVERTVPSPLAASTVTLTRAQKVAGVVLANIGSETVSIAVFENNIPISLEVFPVGGGNVTNDIALGLRIPLEEAESVKRGAITGTTFPKKKLDEIIAARLTDIFELIEAHLKKIGRSGLLPAGVVLTGGGSSLATIDDLAKAALRLPARIANSLAVENGKSQIKDASWSVAYGLANMGLLETGQSLSFGMESARRAKNTISEWFKQFLP</sequence>
<dbReference type="GO" id="GO:0043093">
    <property type="term" value="P:FtsZ-dependent cytokinesis"/>
    <property type="evidence" value="ECO:0007669"/>
    <property type="project" value="UniProtKB-UniRule"/>
</dbReference>
<dbReference type="PANTHER" id="PTHR32432:SF4">
    <property type="entry name" value="CELL DIVISION PROTEIN FTSA"/>
    <property type="match status" value="1"/>
</dbReference>
<dbReference type="Proteomes" id="UP000177797">
    <property type="component" value="Unassembled WGS sequence"/>
</dbReference>
<comment type="function">
    <text evidence="5 6">Cell division protein that is involved in the assembly of the Z ring. May serve as a membrane anchor for the Z ring.</text>
</comment>
<dbReference type="SMART" id="SM00842">
    <property type="entry name" value="FtsA"/>
    <property type="match status" value="1"/>
</dbReference>
<dbReference type="InterPro" id="IPR043129">
    <property type="entry name" value="ATPase_NBD"/>
</dbReference>
<keyword evidence="4 5" id="KW-0131">Cell cycle</keyword>
<dbReference type="PIRSF" id="PIRSF003101">
    <property type="entry name" value="FtsA"/>
    <property type="match status" value="1"/>
</dbReference>
<evidence type="ECO:0000256" key="6">
    <source>
        <dbReference type="PIRNR" id="PIRNR003101"/>
    </source>
</evidence>
<evidence type="ECO:0000256" key="5">
    <source>
        <dbReference type="HAMAP-Rule" id="MF_02033"/>
    </source>
</evidence>
<comment type="subcellular location">
    <subcellularLocation>
        <location evidence="5">Cell membrane</location>
        <topology evidence="5">Peripheral membrane protein</topology>
        <orientation evidence="5">Cytoplasmic side</orientation>
    </subcellularLocation>
    <text evidence="5">Localizes to the Z ring in an FtsZ-dependent manner. Targeted to the membrane through a conserved C-terminal amphipathic helix.</text>
</comment>
<accession>A0A1G2NED5</accession>
<dbReference type="EMBL" id="MHSA01000012">
    <property type="protein sequence ID" value="OHA34437.1"/>
    <property type="molecule type" value="Genomic_DNA"/>
</dbReference>
<evidence type="ECO:0000259" key="7">
    <source>
        <dbReference type="SMART" id="SM00842"/>
    </source>
</evidence>
<dbReference type="InterPro" id="IPR003494">
    <property type="entry name" value="SHS2_FtsA"/>
</dbReference>